<dbReference type="InterPro" id="IPR017452">
    <property type="entry name" value="GPCR_Rhodpsn_7TM"/>
</dbReference>
<feature type="domain" description="G-protein coupled receptors family 1 profile" evidence="6">
    <location>
        <begin position="28"/>
        <end position="282"/>
    </location>
</feature>
<keyword evidence="3 5" id="KW-1133">Transmembrane helix</keyword>
<dbReference type="Gene3D" id="1.20.1070.10">
    <property type="entry name" value="Rhodopsin 7-helix transmembrane proteins"/>
    <property type="match status" value="1"/>
</dbReference>
<feature type="transmembrane region" description="Helical" evidence="5">
    <location>
        <begin position="130"/>
        <end position="153"/>
    </location>
</feature>
<evidence type="ECO:0000256" key="1">
    <source>
        <dbReference type="ARBA" id="ARBA00004370"/>
    </source>
</evidence>
<proteinExistence type="predicted"/>
<dbReference type="InterPro" id="IPR052954">
    <property type="entry name" value="GPCR-Ligand_Int"/>
</dbReference>
<feature type="transmembrane region" description="Helical" evidence="5">
    <location>
        <begin position="48"/>
        <end position="72"/>
    </location>
</feature>
<evidence type="ECO:0000256" key="3">
    <source>
        <dbReference type="ARBA" id="ARBA00022989"/>
    </source>
</evidence>
<protein>
    <recommendedName>
        <fullName evidence="6">G-protein coupled receptors family 1 profile domain-containing protein</fullName>
    </recommendedName>
</protein>
<sequence length="327" mass="37379">MTEDEIYGVSRYLTNLFSFIILFGGLIGHVIDILVFTSSRRFRNRPSAFFLTIESIVNSVQLIISFSSRIAISGFDDDLTQTSIVWCKLRSAIATSCTLISFTIACFAAINQYLATSYQSYLKTLSTLNLAHYLTGMATIIWSLHGILFLIFMDNKSTVKCVIISDGFLVYITYVYYLIWTGFLPIIIMSVFAVLASFNIRAIVRSHIPIFRRRIDQQLTSMIIARVAFSVIITLPYVLFRVYSLQSHMWRKGSVSPAIADLIGTIAFALFYLNFSGSFYLFLMSSTRFRRQVRYVLVKKYWRMLCNKTAHVNRISPISHISSVELD</sequence>
<evidence type="ECO:0000256" key="5">
    <source>
        <dbReference type="SAM" id="Phobius"/>
    </source>
</evidence>
<evidence type="ECO:0000256" key="2">
    <source>
        <dbReference type="ARBA" id="ARBA00022692"/>
    </source>
</evidence>
<evidence type="ECO:0000313" key="7">
    <source>
        <dbReference type="EMBL" id="CAF1030398.1"/>
    </source>
</evidence>
<dbReference type="OrthoDB" id="10016392at2759"/>
<comment type="subcellular location">
    <subcellularLocation>
        <location evidence="1">Membrane</location>
    </subcellularLocation>
</comment>
<keyword evidence="4 5" id="KW-0472">Membrane</keyword>
<comment type="caution">
    <text evidence="7">The sequence shown here is derived from an EMBL/GenBank/DDBJ whole genome shotgun (WGS) entry which is preliminary data.</text>
</comment>
<dbReference type="PROSITE" id="PS50262">
    <property type="entry name" value="G_PROTEIN_RECEP_F1_2"/>
    <property type="match status" value="1"/>
</dbReference>
<evidence type="ECO:0000259" key="6">
    <source>
        <dbReference type="PROSITE" id="PS50262"/>
    </source>
</evidence>
<evidence type="ECO:0000256" key="4">
    <source>
        <dbReference type="ARBA" id="ARBA00023136"/>
    </source>
</evidence>
<dbReference type="GO" id="GO:0016020">
    <property type="term" value="C:membrane"/>
    <property type="evidence" value="ECO:0007669"/>
    <property type="project" value="UniProtKB-SubCell"/>
</dbReference>
<dbReference type="AlphaFoldDB" id="A0A814IZI3"/>
<feature type="transmembrane region" description="Helical" evidence="5">
    <location>
        <begin position="173"/>
        <end position="198"/>
    </location>
</feature>
<evidence type="ECO:0000313" key="8">
    <source>
        <dbReference type="Proteomes" id="UP000663852"/>
    </source>
</evidence>
<dbReference type="EMBL" id="CAJNOJ010000071">
    <property type="protein sequence ID" value="CAF1030398.1"/>
    <property type="molecule type" value="Genomic_DNA"/>
</dbReference>
<accession>A0A814IZI3</accession>
<reference evidence="7" key="1">
    <citation type="submission" date="2021-02" db="EMBL/GenBank/DDBJ databases">
        <authorList>
            <person name="Nowell W R."/>
        </authorList>
    </citation>
    <scope>NUCLEOTIDE SEQUENCE</scope>
</reference>
<name>A0A814IZI3_ADIRI</name>
<feature type="transmembrane region" description="Helical" evidence="5">
    <location>
        <begin position="92"/>
        <end position="110"/>
    </location>
</feature>
<dbReference type="PANTHER" id="PTHR46641:SF25">
    <property type="entry name" value="CNMAMIDE RECEPTOR-RELATED"/>
    <property type="match status" value="1"/>
</dbReference>
<keyword evidence="2 5" id="KW-0812">Transmembrane</keyword>
<gene>
    <name evidence="7" type="ORF">EDS130_LOCUS16380</name>
</gene>
<feature type="transmembrane region" description="Helical" evidence="5">
    <location>
        <begin position="259"/>
        <end position="283"/>
    </location>
</feature>
<feature type="transmembrane region" description="Helical" evidence="5">
    <location>
        <begin position="12"/>
        <end position="36"/>
    </location>
</feature>
<organism evidence="7 8">
    <name type="scientific">Adineta ricciae</name>
    <name type="common">Rotifer</name>
    <dbReference type="NCBI Taxonomy" id="249248"/>
    <lineage>
        <taxon>Eukaryota</taxon>
        <taxon>Metazoa</taxon>
        <taxon>Spiralia</taxon>
        <taxon>Gnathifera</taxon>
        <taxon>Rotifera</taxon>
        <taxon>Eurotatoria</taxon>
        <taxon>Bdelloidea</taxon>
        <taxon>Adinetida</taxon>
        <taxon>Adinetidae</taxon>
        <taxon>Adineta</taxon>
    </lineage>
</organism>
<dbReference type="PANTHER" id="PTHR46641">
    <property type="entry name" value="FMRFAMIDE RECEPTOR-RELATED"/>
    <property type="match status" value="1"/>
</dbReference>
<dbReference type="Proteomes" id="UP000663852">
    <property type="component" value="Unassembled WGS sequence"/>
</dbReference>
<feature type="transmembrane region" description="Helical" evidence="5">
    <location>
        <begin position="219"/>
        <end position="239"/>
    </location>
</feature>
<dbReference type="SUPFAM" id="SSF81321">
    <property type="entry name" value="Family A G protein-coupled receptor-like"/>
    <property type="match status" value="1"/>
</dbReference>